<evidence type="ECO:0000313" key="1">
    <source>
        <dbReference type="EMBL" id="GJM63279.1"/>
    </source>
</evidence>
<dbReference type="RefSeq" id="WP_338238464.1">
    <property type="nucleotide sequence ID" value="NZ_BQKE01000002.1"/>
</dbReference>
<gene>
    <name evidence="1" type="ORF">PEDI_38310</name>
</gene>
<keyword evidence="2" id="KW-1185">Reference proteome</keyword>
<name>A0AAN5ALI3_9BACT</name>
<reference evidence="1 2" key="1">
    <citation type="submission" date="2021-12" db="EMBL/GenBank/DDBJ databases">
        <title>Genome sequencing of bacteria with rrn-lacking chromosome and rrn-plasmid.</title>
        <authorList>
            <person name="Anda M."/>
            <person name="Iwasaki W."/>
        </authorList>
    </citation>
    <scope>NUCLEOTIDE SEQUENCE [LARGE SCALE GENOMIC DNA]</scope>
    <source>
        <strain evidence="1 2">NBRC 15940</strain>
    </source>
</reference>
<evidence type="ECO:0000313" key="2">
    <source>
        <dbReference type="Proteomes" id="UP001310022"/>
    </source>
</evidence>
<protein>
    <submittedName>
        <fullName evidence="1">Uncharacterized protein</fullName>
    </submittedName>
</protein>
<accession>A0AAN5ALI3</accession>
<dbReference type="AlphaFoldDB" id="A0AAN5ALI3"/>
<proteinExistence type="predicted"/>
<sequence>MLVFGDTNIQVTIFFTIAQNSTEYCRIRDEFKNTWLRHIPAVTNAFGQVQRNYEVSLPLEGYKKNTFTVIAGLENGEFVRIGSFDFIQKARPQMAIIPIDLGKIKKKSQFSIRVFDASNQRLIGRFQCMHQPKSTVPFMLNVNSYRQAGLSAIVVEVVNERKKEKRREVYPL</sequence>
<comment type="caution">
    <text evidence="1">The sequence shown here is derived from an EMBL/GenBank/DDBJ whole genome shotgun (WGS) entry which is preliminary data.</text>
</comment>
<dbReference type="Proteomes" id="UP001310022">
    <property type="component" value="Unassembled WGS sequence"/>
</dbReference>
<organism evidence="1 2">
    <name type="scientific">Persicobacter diffluens</name>
    <dbReference type="NCBI Taxonomy" id="981"/>
    <lineage>
        <taxon>Bacteria</taxon>
        <taxon>Pseudomonadati</taxon>
        <taxon>Bacteroidota</taxon>
        <taxon>Cytophagia</taxon>
        <taxon>Cytophagales</taxon>
        <taxon>Persicobacteraceae</taxon>
        <taxon>Persicobacter</taxon>
    </lineage>
</organism>
<dbReference type="EMBL" id="BQKE01000002">
    <property type="protein sequence ID" value="GJM63279.1"/>
    <property type="molecule type" value="Genomic_DNA"/>
</dbReference>